<feature type="transmembrane region" description="Helical" evidence="3">
    <location>
        <begin position="75"/>
        <end position="95"/>
    </location>
</feature>
<dbReference type="Gene3D" id="1.10.10.60">
    <property type="entry name" value="Homeodomain-like"/>
    <property type="match status" value="1"/>
</dbReference>
<dbReference type="GO" id="GO:0043565">
    <property type="term" value="F:sequence-specific DNA binding"/>
    <property type="evidence" value="ECO:0007669"/>
    <property type="project" value="InterPro"/>
</dbReference>
<keyword evidence="6" id="KW-1185">Reference proteome</keyword>
<accession>A0A2S7L261</accession>
<keyword evidence="1" id="KW-0805">Transcription regulation</keyword>
<dbReference type="EMBL" id="MQUA01000004">
    <property type="protein sequence ID" value="PQB08995.1"/>
    <property type="molecule type" value="Genomic_DNA"/>
</dbReference>
<protein>
    <recommendedName>
        <fullName evidence="4">HTH araC/xylS-type domain-containing protein</fullName>
    </recommendedName>
</protein>
<dbReference type="SUPFAM" id="SSF46689">
    <property type="entry name" value="Homeodomain-like"/>
    <property type="match status" value="1"/>
</dbReference>
<feature type="transmembrane region" description="Helical" evidence="3">
    <location>
        <begin position="115"/>
        <end position="136"/>
    </location>
</feature>
<evidence type="ECO:0000256" key="2">
    <source>
        <dbReference type="ARBA" id="ARBA00023163"/>
    </source>
</evidence>
<feature type="transmembrane region" description="Helical" evidence="3">
    <location>
        <begin position="12"/>
        <end position="30"/>
    </location>
</feature>
<gene>
    <name evidence="5" type="ORF">BST83_01195</name>
</gene>
<evidence type="ECO:0000259" key="4">
    <source>
        <dbReference type="PROSITE" id="PS01124"/>
    </source>
</evidence>
<sequence>MVKDFMLKKELLHFIFPTLLLLINFCYINFKTFALVYAFYSIAYLIMLLVKVKMFFFTKDKSILGKMNKNVIKTWLVLMLFITVSSGLYSNIILFSDIHNRIIITNYLKYSSLLWFIPLYYLFSNPNIIFGEEYLLKKLKKIKPQDHLIWNAKPLKNLADIDKKLYNILFNRINSIIIGIQNLEKSVLIISEKTLNAKIIAEELNIPKRHIDLIFKYYCNYSVNDYTNFIKINYALTLINDGYLNEYTVEALGEKCLFKSRFTFSQNFKKFVGTSVSEYTYTVIGKVVNERPLQERT</sequence>
<dbReference type="AlphaFoldDB" id="A0A2S7L261"/>
<name>A0A2S7L261_9FLAO</name>
<proteinExistence type="predicted"/>
<dbReference type="InterPro" id="IPR009057">
    <property type="entry name" value="Homeodomain-like_sf"/>
</dbReference>
<feature type="transmembrane region" description="Helical" evidence="3">
    <location>
        <begin position="36"/>
        <end position="54"/>
    </location>
</feature>
<feature type="domain" description="HTH araC/xylS-type" evidence="4">
    <location>
        <begin position="190"/>
        <end position="282"/>
    </location>
</feature>
<evidence type="ECO:0000256" key="3">
    <source>
        <dbReference type="SAM" id="Phobius"/>
    </source>
</evidence>
<dbReference type="InterPro" id="IPR018060">
    <property type="entry name" value="HTH_AraC"/>
</dbReference>
<keyword evidence="3" id="KW-0472">Membrane</keyword>
<keyword evidence="3" id="KW-0812">Transmembrane</keyword>
<dbReference type="GO" id="GO:0003700">
    <property type="term" value="F:DNA-binding transcription factor activity"/>
    <property type="evidence" value="ECO:0007669"/>
    <property type="project" value="InterPro"/>
</dbReference>
<dbReference type="SMART" id="SM00342">
    <property type="entry name" value="HTH_ARAC"/>
    <property type="match status" value="1"/>
</dbReference>
<reference evidence="5 6" key="1">
    <citation type="submission" date="2016-11" db="EMBL/GenBank/DDBJ databases">
        <title>Trade-off between light-utilization and light-protection in marine flavobacteria.</title>
        <authorList>
            <person name="Kumagai Y."/>
        </authorList>
    </citation>
    <scope>NUCLEOTIDE SEQUENCE [LARGE SCALE GENOMIC DNA]</scope>
    <source>
        <strain evidence="5 6">ATCC 700397</strain>
    </source>
</reference>
<evidence type="ECO:0000256" key="1">
    <source>
        <dbReference type="ARBA" id="ARBA00023015"/>
    </source>
</evidence>
<evidence type="ECO:0000313" key="6">
    <source>
        <dbReference type="Proteomes" id="UP000239522"/>
    </source>
</evidence>
<dbReference type="PROSITE" id="PS01124">
    <property type="entry name" value="HTH_ARAC_FAMILY_2"/>
    <property type="match status" value="1"/>
</dbReference>
<dbReference type="Proteomes" id="UP000239522">
    <property type="component" value="Unassembled WGS sequence"/>
</dbReference>
<evidence type="ECO:0000313" key="5">
    <source>
        <dbReference type="EMBL" id="PQB08995.1"/>
    </source>
</evidence>
<keyword evidence="2" id="KW-0804">Transcription</keyword>
<organism evidence="5 6">
    <name type="scientific">Polaribacter filamentus</name>
    <dbReference type="NCBI Taxonomy" id="53483"/>
    <lineage>
        <taxon>Bacteria</taxon>
        <taxon>Pseudomonadati</taxon>
        <taxon>Bacteroidota</taxon>
        <taxon>Flavobacteriia</taxon>
        <taxon>Flavobacteriales</taxon>
        <taxon>Flavobacteriaceae</taxon>
    </lineage>
</organism>
<keyword evidence="3" id="KW-1133">Transmembrane helix</keyword>
<comment type="caution">
    <text evidence="5">The sequence shown here is derived from an EMBL/GenBank/DDBJ whole genome shotgun (WGS) entry which is preliminary data.</text>
</comment>